<evidence type="ECO:0000259" key="2">
    <source>
        <dbReference type="Pfam" id="PF02775"/>
    </source>
</evidence>
<name>A0A2T2WSY0_9FIRM</name>
<keyword evidence="3" id="KW-0670">Pyruvate</keyword>
<gene>
    <name evidence="3" type="ORF">C7B43_17205</name>
</gene>
<evidence type="ECO:0000313" key="4">
    <source>
        <dbReference type="Proteomes" id="UP000242699"/>
    </source>
</evidence>
<keyword evidence="1" id="KW-0560">Oxidoreductase</keyword>
<dbReference type="Gene3D" id="3.40.50.970">
    <property type="match status" value="2"/>
</dbReference>
<dbReference type="PANTHER" id="PTHR42897">
    <property type="entry name" value="PYRUVATE SYNTHASE SUBUNIT PORB"/>
    <property type="match status" value="1"/>
</dbReference>
<organism evidence="3 4">
    <name type="scientific">Sulfobacillus benefaciens</name>
    <dbReference type="NCBI Taxonomy" id="453960"/>
    <lineage>
        <taxon>Bacteria</taxon>
        <taxon>Bacillati</taxon>
        <taxon>Bacillota</taxon>
        <taxon>Clostridia</taxon>
        <taxon>Eubacteriales</taxon>
        <taxon>Clostridiales Family XVII. Incertae Sedis</taxon>
        <taxon>Sulfobacillus</taxon>
    </lineage>
</organism>
<dbReference type="InterPro" id="IPR011766">
    <property type="entry name" value="TPP_enzyme_TPP-bd"/>
</dbReference>
<feature type="domain" description="Thiamine pyrophosphate enzyme TPP-binding" evidence="2">
    <location>
        <begin position="53"/>
        <end position="217"/>
    </location>
</feature>
<proteinExistence type="predicted"/>
<dbReference type="AlphaFoldDB" id="A0A2T2WSY0"/>
<dbReference type="EMBL" id="PXYT01000057">
    <property type="protein sequence ID" value="PSR25303.1"/>
    <property type="molecule type" value="Genomic_DNA"/>
</dbReference>
<dbReference type="InterPro" id="IPR051479">
    <property type="entry name" value="PorB-like"/>
</dbReference>
<dbReference type="PANTHER" id="PTHR42897:SF2">
    <property type="entry name" value="PYRUVATE SYNTHASE SUBUNIT PORB"/>
    <property type="match status" value="1"/>
</dbReference>
<dbReference type="GO" id="GO:0016491">
    <property type="term" value="F:oxidoreductase activity"/>
    <property type="evidence" value="ECO:0007669"/>
    <property type="project" value="UniProtKB-KW"/>
</dbReference>
<sequence length="351" mass="39088">MANIKEMAAHSQIDPRFGSGHSLCRGCGIPSIVRTVLSSIPGPVAVINATSCLEVATTRYPFTAWKIPWMHVAFENSAAVASGVEAAYHALKARGELSEPMTLVVFAGDGGTYDIGLQALSGALERGHRFIYVCYDNEAYMNTGIQRSSATPFGASTTTSPAGRAAMGKPEPRKNIVEIVAAHRIPYVAQAAMSHWQDLSNKVQRAYHAEGPAFLNVLSACPPGWGHEPRDAVRVVRLAVDSGYWPLVEVIEGHWRLSYRPSERVPVMQWLTLQGRFRHLFQPDQEEALEKIQTIIDDEWERMTQRDAQSASWFASEQARRWEVLPTLPDSWEPRLGEPMWEHFRKTPNPA</sequence>
<dbReference type="Pfam" id="PF02775">
    <property type="entry name" value="TPP_enzyme_C"/>
    <property type="match status" value="1"/>
</dbReference>
<accession>A0A2T2WSY0</accession>
<protein>
    <submittedName>
        <fullName evidence="3">Pyruvate ferredoxin oxidoreductase</fullName>
    </submittedName>
</protein>
<dbReference type="CDD" id="cd03376">
    <property type="entry name" value="TPP_PFOR_porB_like"/>
    <property type="match status" value="1"/>
</dbReference>
<reference evidence="3 4" key="1">
    <citation type="journal article" date="2014" name="BMC Genomics">
        <title>Comparison of environmental and isolate Sulfobacillus genomes reveals diverse carbon, sulfur, nitrogen, and hydrogen metabolisms.</title>
        <authorList>
            <person name="Justice N.B."/>
            <person name="Norman A."/>
            <person name="Brown C.T."/>
            <person name="Singh A."/>
            <person name="Thomas B.C."/>
            <person name="Banfield J.F."/>
        </authorList>
    </citation>
    <scope>NUCLEOTIDE SEQUENCE [LARGE SCALE GENOMIC DNA]</scope>
    <source>
        <strain evidence="3">AMDSBA1</strain>
    </source>
</reference>
<comment type="caution">
    <text evidence="3">The sequence shown here is derived from an EMBL/GenBank/DDBJ whole genome shotgun (WGS) entry which is preliminary data.</text>
</comment>
<evidence type="ECO:0000313" key="3">
    <source>
        <dbReference type="EMBL" id="PSR25303.1"/>
    </source>
</evidence>
<dbReference type="Proteomes" id="UP000242699">
    <property type="component" value="Unassembled WGS sequence"/>
</dbReference>
<dbReference type="SUPFAM" id="SSF52518">
    <property type="entry name" value="Thiamin diphosphate-binding fold (THDP-binding)"/>
    <property type="match status" value="1"/>
</dbReference>
<evidence type="ECO:0000256" key="1">
    <source>
        <dbReference type="ARBA" id="ARBA00023002"/>
    </source>
</evidence>
<dbReference type="InterPro" id="IPR029061">
    <property type="entry name" value="THDP-binding"/>
</dbReference>
<dbReference type="GO" id="GO:0030976">
    <property type="term" value="F:thiamine pyrophosphate binding"/>
    <property type="evidence" value="ECO:0007669"/>
    <property type="project" value="InterPro"/>
</dbReference>